<proteinExistence type="predicted"/>
<dbReference type="FunFam" id="2.10.50.10:FF:000041">
    <property type="entry name" value="Tumor necrosis factor receptor superfamily member 5"/>
    <property type="match status" value="1"/>
</dbReference>
<dbReference type="GO" id="GO:0006874">
    <property type="term" value="P:intracellular calcium ion homeostasis"/>
    <property type="evidence" value="ECO:0007669"/>
    <property type="project" value="UniProtKB-ARBA"/>
</dbReference>
<dbReference type="GO" id="GO:0005031">
    <property type="term" value="F:tumor necrosis factor receptor activity"/>
    <property type="evidence" value="ECO:0007669"/>
    <property type="project" value="TreeGrafter"/>
</dbReference>
<comment type="subcellular location">
    <subcellularLocation>
        <location evidence="1">Membrane</location>
        <topology evidence="1">Single-pass type I membrane protein</topology>
    </subcellularLocation>
</comment>
<evidence type="ECO:0000256" key="18">
    <source>
        <dbReference type="SAM" id="SignalP"/>
    </source>
</evidence>
<feature type="signal peptide" evidence="18">
    <location>
        <begin position="1"/>
        <end position="20"/>
    </location>
</feature>
<feature type="disulfide bond" evidence="15">
    <location>
        <begin position="46"/>
        <end position="64"/>
    </location>
</feature>
<comment type="function">
    <text evidence="14">Receptor for TNFSF5/CD40LG. Transduces TRAF6- and MAP3K8-mediated signals that activate ERK in macrophages and B cells, leading to induction of immunoglobulin secretion.</text>
</comment>
<dbReference type="PROSITE" id="PS00652">
    <property type="entry name" value="TNFR_NGFR_1"/>
    <property type="match status" value="1"/>
</dbReference>
<keyword evidence="11" id="KW-0325">Glycoprotein</keyword>
<evidence type="ECO:0000256" key="14">
    <source>
        <dbReference type="ARBA" id="ARBA00045871"/>
    </source>
</evidence>
<keyword evidence="10" id="KW-0675">Receptor</keyword>
<dbReference type="OrthoDB" id="9889060at2759"/>
<evidence type="ECO:0000256" key="8">
    <source>
        <dbReference type="ARBA" id="ARBA00023136"/>
    </source>
</evidence>
<dbReference type="Gene3D" id="2.10.50.10">
    <property type="entry name" value="Tumor Necrosis Factor Receptor, subunit A, domain 2"/>
    <property type="match status" value="2"/>
</dbReference>
<dbReference type="GO" id="GO:0045780">
    <property type="term" value="P:positive regulation of bone resorption"/>
    <property type="evidence" value="ECO:0007669"/>
    <property type="project" value="TreeGrafter"/>
</dbReference>
<evidence type="ECO:0000313" key="21">
    <source>
        <dbReference type="Proteomes" id="UP000770717"/>
    </source>
</evidence>
<dbReference type="PANTHER" id="PTHR47134:SF1">
    <property type="entry name" value="TUMOR NECROSIS FACTOR RECEPTOR SUPERFAMILY MEMBER 11A"/>
    <property type="match status" value="1"/>
</dbReference>
<evidence type="ECO:0000256" key="2">
    <source>
        <dbReference type="ARBA" id="ARBA00015766"/>
    </source>
</evidence>
<dbReference type="GO" id="GO:0010468">
    <property type="term" value="P:regulation of gene expression"/>
    <property type="evidence" value="ECO:0007669"/>
    <property type="project" value="UniProtKB-ARBA"/>
</dbReference>
<evidence type="ECO:0000256" key="16">
    <source>
        <dbReference type="SAM" id="MobiDB-lite"/>
    </source>
</evidence>
<reference evidence="20" key="1">
    <citation type="thesis" date="2020" institute="ProQuest LLC" country="789 East Eisenhower Parkway, Ann Arbor, MI, USA">
        <title>Comparative Genomics and Chromosome Evolution.</title>
        <authorList>
            <person name="Mudd A.B."/>
        </authorList>
    </citation>
    <scope>NUCLEOTIDE SEQUENCE</scope>
    <source>
        <strain evidence="20">HN-11 Male</strain>
        <tissue evidence="20">Kidney and liver</tissue>
    </source>
</reference>
<evidence type="ECO:0000256" key="5">
    <source>
        <dbReference type="ARBA" id="ARBA00022737"/>
    </source>
</evidence>
<organism evidence="20 21">
    <name type="scientific">Eleutherodactylus coqui</name>
    <name type="common">Puerto Rican coqui</name>
    <dbReference type="NCBI Taxonomy" id="57060"/>
    <lineage>
        <taxon>Eukaryota</taxon>
        <taxon>Metazoa</taxon>
        <taxon>Chordata</taxon>
        <taxon>Craniata</taxon>
        <taxon>Vertebrata</taxon>
        <taxon>Euteleostomi</taxon>
        <taxon>Amphibia</taxon>
        <taxon>Batrachia</taxon>
        <taxon>Anura</taxon>
        <taxon>Neobatrachia</taxon>
        <taxon>Hyloidea</taxon>
        <taxon>Eleutherodactylidae</taxon>
        <taxon>Eleutherodactylinae</taxon>
        <taxon>Eleutherodactylus</taxon>
        <taxon>Eleutherodactylus</taxon>
    </lineage>
</organism>
<dbReference type="InterPro" id="IPR053075">
    <property type="entry name" value="TNFRSF11A"/>
</dbReference>
<keyword evidence="7 17" id="KW-1133">Transmembrane helix</keyword>
<feature type="disulfide bond" evidence="15">
    <location>
        <begin position="150"/>
        <end position="165"/>
    </location>
</feature>
<feature type="disulfide bond" evidence="15">
    <location>
        <begin position="43"/>
        <end position="56"/>
    </location>
</feature>
<dbReference type="GO" id="GO:0051094">
    <property type="term" value="P:positive regulation of developmental process"/>
    <property type="evidence" value="ECO:0007669"/>
    <property type="project" value="UniProtKB-ARBA"/>
</dbReference>
<dbReference type="InterPro" id="IPR001368">
    <property type="entry name" value="TNFR/NGFR_Cys_rich_reg"/>
</dbReference>
<dbReference type="Pfam" id="PF00020">
    <property type="entry name" value="TNFR_c6"/>
    <property type="match status" value="1"/>
</dbReference>
<dbReference type="SUPFAM" id="SSF57586">
    <property type="entry name" value="TNF receptor-like"/>
    <property type="match status" value="2"/>
</dbReference>
<accession>A0A8J6F2J5</accession>
<evidence type="ECO:0000256" key="17">
    <source>
        <dbReference type="SAM" id="Phobius"/>
    </source>
</evidence>
<sequence length="564" mass="62172">MWGSALLAAALWLAGAVCTALPAGQNSLKCDPEKQYEYLGRCCNKCQPGTHIKAKCTSVANTTCSPCGPNEYMSVWNEDWKCTRHVVCDSGKALRESYKGNSTYPRECECTEGYHFDMKQDICMENVKCPPGSGVQLPVQSNKNTVCIPCPVGYFSNSSSATDACTRWSNCTDGELQMIIPGTNVSDAICDRHIVLQDLTKVVILIIFPIVASGIVICIIYIVCCRKRFSALLARVQDWAQQSYDQVHGSQKKNPLNEQMKSESRDCIHKEYSPSEERSPLKESMFYQGRKIPTEDEYTDHRRSPEPENGSMAVHMDSILDLDMGSLGASPGFSDASSDRLLPPFQEEGVSIPLYSHYHCGQSAKEISDNSARDPLDNVSGHCTPQHAFHGFSQAAHPTSQRNDGEEPCSCFTDKPYSRSDSSASGSSTTDIPPPLSGNVSGNYNTTVISTAPVMNIKTDLVVVYYNSSSQDAHATTEEEDTMRRPTQEESQSHYNSFVANTQPTKYTDVPCSSTSDTDSKMFADHRSSQDGLDTVSQEESYIVLSPNISFLPVQEEGKPEFYL</sequence>
<evidence type="ECO:0000313" key="20">
    <source>
        <dbReference type="EMBL" id="KAG9479425.1"/>
    </source>
</evidence>
<protein>
    <recommendedName>
        <fullName evidence="2">Tumor necrosis factor receptor superfamily member 5</fullName>
    </recommendedName>
    <alternativeName>
        <fullName evidence="12">B-cell surface antigen CD40</fullName>
    </alternativeName>
    <alternativeName>
        <fullName evidence="13">CD40L receptor</fullName>
    </alternativeName>
</protein>
<dbReference type="GO" id="GO:0009897">
    <property type="term" value="C:external side of plasma membrane"/>
    <property type="evidence" value="ECO:0007669"/>
    <property type="project" value="TreeGrafter"/>
</dbReference>
<dbReference type="Pfam" id="PF18278">
    <property type="entry name" value="RANK_CRD_2"/>
    <property type="match status" value="1"/>
</dbReference>
<feature type="domain" description="TNFR-Cys" evidence="19">
    <location>
        <begin position="149"/>
        <end position="190"/>
    </location>
</feature>
<evidence type="ECO:0000256" key="12">
    <source>
        <dbReference type="ARBA" id="ARBA00031089"/>
    </source>
</evidence>
<dbReference type="EMBL" id="WNTK01000008">
    <property type="protein sequence ID" value="KAG9479425.1"/>
    <property type="molecule type" value="Genomic_DNA"/>
</dbReference>
<dbReference type="PROSITE" id="PS50050">
    <property type="entry name" value="TNFR_NGFR_2"/>
    <property type="match status" value="2"/>
</dbReference>
<evidence type="ECO:0000256" key="9">
    <source>
        <dbReference type="ARBA" id="ARBA00023157"/>
    </source>
</evidence>
<evidence type="ECO:0000256" key="3">
    <source>
        <dbReference type="ARBA" id="ARBA00022692"/>
    </source>
</evidence>
<feature type="compositionally biased region" description="Low complexity" evidence="16">
    <location>
        <begin position="419"/>
        <end position="428"/>
    </location>
</feature>
<dbReference type="GO" id="GO:0045935">
    <property type="term" value="P:positive regulation of nucleobase-containing compound metabolic process"/>
    <property type="evidence" value="ECO:0007669"/>
    <property type="project" value="UniProtKB-ARBA"/>
</dbReference>
<feature type="repeat" description="TNFR-Cys" evidence="15">
    <location>
        <begin position="149"/>
        <end position="190"/>
    </location>
</feature>
<keyword evidence="8 17" id="KW-0472">Membrane</keyword>
<dbReference type="SMART" id="SM00208">
    <property type="entry name" value="TNFR"/>
    <property type="match status" value="4"/>
</dbReference>
<name>A0A8J6F2J5_ELECQ</name>
<dbReference type="Proteomes" id="UP000770717">
    <property type="component" value="Unassembled WGS sequence"/>
</dbReference>
<dbReference type="GO" id="GO:0010557">
    <property type="term" value="P:positive regulation of macromolecule biosynthetic process"/>
    <property type="evidence" value="ECO:0007669"/>
    <property type="project" value="UniProtKB-ARBA"/>
</dbReference>
<keyword evidence="9 15" id="KW-1015">Disulfide bond</keyword>
<dbReference type="AlphaFoldDB" id="A0A8J6F2J5"/>
<keyword evidence="4 18" id="KW-0732">Signal</keyword>
<dbReference type="GO" id="GO:0023035">
    <property type="term" value="P:CD40 signaling pathway"/>
    <property type="evidence" value="ECO:0007669"/>
    <property type="project" value="UniProtKB-ARBA"/>
</dbReference>
<dbReference type="GO" id="GO:0006952">
    <property type="term" value="P:defense response"/>
    <property type="evidence" value="ECO:0007669"/>
    <property type="project" value="UniProtKB-ARBA"/>
</dbReference>
<keyword evidence="21" id="KW-1185">Reference proteome</keyword>
<evidence type="ECO:0000256" key="13">
    <source>
        <dbReference type="ARBA" id="ARBA00032719"/>
    </source>
</evidence>
<feature type="compositionally biased region" description="Polar residues" evidence="16">
    <location>
        <begin position="493"/>
        <end position="517"/>
    </location>
</feature>
<feature type="domain" description="TNFR-Cys" evidence="19">
    <location>
        <begin position="29"/>
        <end position="64"/>
    </location>
</feature>
<evidence type="ECO:0000256" key="11">
    <source>
        <dbReference type="ARBA" id="ARBA00023180"/>
    </source>
</evidence>
<keyword evidence="3 17" id="KW-0812">Transmembrane</keyword>
<dbReference type="InterPro" id="IPR041648">
    <property type="entry name" value="RANK_CRD_2"/>
</dbReference>
<comment type="caution">
    <text evidence="20">The sequence shown here is derived from an EMBL/GenBank/DDBJ whole genome shotgun (WGS) entry which is preliminary data.</text>
</comment>
<evidence type="ECO:0000256" key="4">
    <source>
        <dbReference type="ARBA" id="ARBA00022729"/>
    </source>
</evidence>
<evidence type="ECO:0000259" key="19">
    <source>
        <dbReference type="PROSITE" id="PS50050"/>
    </source>
</evidence>
<feature type="transmembrane region" description="Helical" evidence="17">
    <location>
        <begin position="202"/>
        <end position="224"/>
    </location>
</feature>
<feature type="repeat" description="TNFR-Cys" evidence="15">
    <location>
        <begin position="29"/>
        <end position="64"/>
    </location>
</feature>
<evidence type="ECO:0000256" key="6">
    <source>
        <dbReference type="ARBA" id="ARBA00022859"/>
    </source>
</evidence>
<feature type="region of interest" description="Disordered" evidence="16">
    <location>
        <begin position="470"/>
        <end position="535"/>
    </location>
</feature>
<dbReference type="PANTHER" id="PTHR47134">
    <property type="entry name" value="TUMOR NECROSIS FACTOR RECEPTOR SUPERFAMILY MEMBER 11A"/>
    <property type="match status" value="1"/>
</dbReference>
<dbReference type="GO" id="GO:0019955">
    <property type="term" value="F:cytokine binding"/>
    <property type="evidence" value="ECO:0007669"/>
    <property type="project" value="TreeGrafter"/>
</dbReference>
<evidence type="ECO:0000256" key="15">
    <source>
        <dbReference type="PROSITE-ProRule" id="PRU00206"/>
    </source>
</evidence>
<dbReference type="GO" id="GO:0072674">
    <property type="term" value="P:multinuclear osteoclast differentiation"/>
    <property type="evidence" value="ECO:0007669"/>
    <property type="project" value="TreeGrafter"/>
</dbReference>
<dbReference type="GO" id="GO:0070555">
    <property type="term" value="P:response to interleukin-1"/>
    <property type="evidence" value="ECO:0007669"/>
    <property type="project" value="TreeGrafter"/>
</dbReference>
<evidence type="ECO:0000256" key="10">
    <source>
        <dbReference type="ARBA" id="ARBA00023170"/>
    </source>
</evidence>
<keyword evidence="5" id="KW-0677">Repeat</keyword>
<dbReference type="GO" id="GO:0002376">
    <property type="term" value="P:immune system process"/>
    <property type="evidence" value="ECO:0007669"/>
    <property type="project" value="UniProtKB-KW"/>
</dbReference>
<feature type="region of interest" description="Disordered" evidence="16">
    <location>
        <begin position="394"/>
        <end position="440"/>
    </location>
</feature>
<feature type="chain" id="PRO_5035294673" description="Tumor necrosis factor receptor superfamily member 5" evidence="18">
    <location>
        <begin position="21"/>
        <end position="564"/>
    </location>
</feature>
<feature type="compositionally biased region" description="Basic and acidic residues" evidence="16">
    <location>
        <begin position="482"/>
        <end position="492"/>
    </location>
</feature>
<evidence type="ECO:0000256" key="1">
    <source>
        <dbReference type="ARBA" id="ARBA00004479"/>
    </source>
</evidence>
<gene>
    <name evidence="20" type="ORF">GDO78_012874</name>
</gene>
<dbReference type="GO" id="GO:0001503">
    <property type="term" value="P:ossification"/>
    <property type="evidence" value="ECO:0007669"/>
    <property type="project" value="TreeGrafter"/>
</dbReference>
<keyword evidence="6" id="KW-0391">Immunity</keyword>
<feature type="compositionally biased region" description="Basic and acidic residues" evidence="16">
    <location>
        <begin position="518"/>
        <end position="529"/>
    </location>
</feature>
<comment type="caution">
    <text evidence="15">Lacks conserved residue(s) required for the propagation of feature annotation.</text>
</comment>
<evidence type="ECO:0000256" key="7">
    <source>
        <dbReference type="ARBA" id="ARBA00022989"/>
    </source>
</evidence>